<evidence type="ECO:0000313" key="1">
    <source>
        <dbReference type="EMBL" id="KAI5664163.1"/>
    </source>
</evidence>
<dbReference type="Proteomes" id="UP001060085">
    <property type="component" value="Linkage Group LG05"/>
</dbReference>
<organism evidence="1 2">
    <name type="scientific">Catharanthus roseus</name>
    <name type="common">Madagascar periwinkle</name>
    <name type="synonym">Vinca rosea</name>
    <dbReference type="NCBI Taxonomy" id="4058"/>
    <lineage>
        <taxon>Eukaryota</taxon>
        <taxon>Viridiplantae</taxon>
        <taxon>Streptophyta</taxon>
        <taxon>Embryophyta</taxon>
        <taxon>Tracheophyta</taxon>
        <taxon>Spermatophyta</taxon>
        <taxon>Magnoliopsida</taxon>
        <taxon>eudicotyledons</taxon>
        <taxon>Gunneridae</taxon>
        <taxon>Pentapetalae</taxon>
        <taxon>asterids</taxon>
        <taxon>lamiids</taxon>
        <taxon>Gentianales</taxon>
        <taxon>Apocynaceae</taxon>
        <taxon>Rauvolfioideae</taxon>
        <taxon>Vinceae</taxon>
        <taxon>Catharanthinae</taxon>
        <taxon>Catharanthus</taxon>
    </lineage>
</organism>
<protein>
    <submittedName>
        <fullName evidence="1">Uncharacterized protein</fullName>
    </submittedName>
</protein>
<name>A0ACC0AXK5_CATRO</name>
<reference evidence="2" key="1">
    <citation type="journal article" date="2023" name="Nat. Plants">
        <title>Single-cell RNA sequencing provides a high-resolution roadmap for understanding the multicellular compartmentation of specialized metabolism.</title>
        <authorList>
            <person name="Sun S."/>
            <person name="Shen X."/>
            <person name="Li Y."/>
            <person name="Li Y."/>
            <person name="Wang S."/>
            <person name="Li R."/>
            <person name="Zhang H."/>
            <person name="Shen G."/>
            <person name="Guo B."/>
            <person name="Wei J."/>
            <person name="Xu J."/>
            <person name="St-Pierre B."/>
            <person name="Chen S."/>
            <person name="Sun C."/>
        </authorList>
    </citation>
    <scope>NUCLEOTIDE SEQUENCE [LARGE SCALE GENOMIC DNA]</scope>
</reference>
<proteinExistence type="predicted"/>
<comment type="caution">
    <text evidence="1">The sequence shown here is derived from an EMBL/GenBank/DDBJ whole genome shotgun (WGS) entry which is preliminary data.</text>
</comment>
<accession>A0ACC0AXK5</accession>
<sequence length="107" mass="12506">MVWGHCRGDCRKFVLYQFEKEAESLIWKPRSHVVEYGMVLYSQGNVIDERVLRACVEAGAKLAKPEAKVNPYKLKPQLSFTYLYLMKRKIREGKEKECSGTIFLYIP</sequence>
<gene>
    <name evidence="1" type="ORF">M9H77_23486</name>
</gene>
<keyword evidence="2" id="KW-1185">Reference proteome</keyword>
<evidence type="ECO:0000313" key="2">
    <source>
        <dbReference type="Proteomes" id="UP001060085"/>
    </source>
</evidence>
<dbReference type="EMBL" id="CM044705">
    <property type="protein sequence ID" value="KAI5664163.1"/>
    <property type="molecule type" value="Genomic_DNA"/>
</dbReference>